<dbReference type="EMBL" id="VAUP01000022">
    <property type="protein sequence ID" value="TLX43300.1"/>
    <property type="molecule type" value="Genomic_DNA"/>
</dbReference>
<proteinExistence type="predicted"/>
<dbReference type="AlphaFoldDB" id="A0A6C1KGH6"/>
<accession>A0A6C1KGH6</accession>
<evidence type="ECO:0000313" key="1">
    <source>
        <dbReference type="EMBL" id="TLX43300.1"/>
    </source>
</evidence>
<protein>
    <submittedName>
        <fullName evidence="1">Uncharacterized protein</fullName>
    </submittedName>
</protein>
<dbReference type="Proteomes" id="UP000305131">
    <property type="component" value="Unassembled WGS sequence"/>
</dbReference>
<organism evidence="1 2">
    <name type="scientific">Xanthobacter autotrophicus</name>
    <dbReference type="NCBI Taxonomy" id="280"/>
    <lineage>
        <taxon>Bacteria</taxon>
        <taxon>Pseudomonadati</taxon>
        <taxon>Pseudomonadota</taxon>
        <taxon>Alphaproteobacteria</taxon>
        <taxon>Hyphomicrobiales</taxon>
        <taxon>Xanthobacteraceae</taxon>
        <taxon>Xanthobacter</taxon>
    </lineage>
</organism>
<sequence>MHVRSVSTPVVLRSMGEAVDFLRALPIAEHAGMLIEVIEAADAPELERRARLAFETFASAMRIPVRLAS</sequence>
<reference evidence="1 2" key="1">
    <citation type="submission" date="2019-05" db="EMBL/GenBank/DDBJ databases">
        <authorList>
            <person name="Zhou X."/>
        </authorList>
    </citation>
    <scope>NUCLEOTIDE SEQUENCE [LARGE SCALE GENOMIC DNA]</scope>
    <source>
        <strain evidence="1 2">DSM 432</strain>
    </source>
</reference>
<evidence type="ECO:0000313" key="2">
    <source>
        <dbReference type="Proteomes" id="UP000305131"/>
    </source>
</evidence>
<gene>
    <name evidence="1" type="ORF">FBQ73_08900</name>
</gene>
<name>A0A6C1KGH6_XANAU</name>
<dbReference type="OrthoDB" id="8448801at2"/>
<comment type="caution">
    <text evidence="1">The sequence shown here is derived from an EMBL/GenBank/DDBJ whole genome shotgun (WGS) entry which is preliminary data.</text>
</comment>